<sequence>MKKSKVKTETKKTRKRLKPIHKLTKKIGKSSKKLAKIIPAKDMGRREVLRSMLHIGKPDGDDLTRGWPLFAEPGANLP</sequence>
<protein>
    <submittedName>
        <fullName evidence="1">Uncharacterized protein</fullName>
    </submittedName>
</protein>
<reference evidence="1 2" key="1">
    <citation type="submission" date="2023-07" db="EMBL/GenBank/DDBJ databases">
        <title>Sorghum-associated microbial communities from plants grown in Nebraska, USA.</title>
        <authorList>
            <person name="Schachtman D."/>
        </authorList>
    </citation>
    <scope>NUCLEOTIDE SEQUENCE [LARGE SCALE GENOMIC DNA]</scope>
    <source>
        <strain evidence="1 2">3262</strain>
    </source>
</reference>
<name>A0ABU1T6U7_9SPHI</name>
<comment type="caution">
    <text evidence="1">The sequence shown here is derived from an EMBL/GenBank/DDBJ whole genome shotgun (WGS) entry which is preliminary data.</text>
</comment>
<dbReference type="RefSeq" id="WP_310092121.1">
    <property type="nucleotide sequence ID" value="NZ_JAVDUU010000001.1"/>
</dbReference>
<gene>
    <name evidence="1" type="ORF">J2W55_000753</name>
</gene>
<dbReference type="Proteomes" id="UP001247620">
    <property type="component" value="Unassembled WGS sequence"/>
</dbReference>
<evidence type="ECO:0000313" key="2">
    <source>
        <dbReference type="Proteomes" id="UP001247620"/>
    </source>
</evidence>
<organism evidence="1 2">
    <name type="scientific">Mucilaginibacter pocheonensis</name>
    <dbReference type="NCBI Taxonomy" id="398050"/>
    <lineage>
        <taxon>Bacteria</taxon>
        <taxon>Pseudomonadati</taxon>
        <taxon>Bacteroidota</taxon>
        <taxon>Sphingobacteriia</taxon>
        <taxon>Sphingobacteriales</taxon>
        <taxon>Sphingobacteriaceae</taxon>
        <taxon>Mucilaginibacter</taxon>
    </lineage>
</organism>
<proteinExistence type="predicted"/>
<evidence type="ECO:0000313" key="1">
    <source>
        <dbReference type="EMBL" id="MDR6940925.1"/>
    </source>
</evidence>
<accession>A0ABU1T6U7</accession>
<keyword evidence="2" id="KW-1185">Reference proteome</keyword>
<dbReference type="EMBL" id="JAVDUU010000001">
    <property type="protein sequence ID" value="MDR6940925.1"/>
    <property type="molecule type" value="Genomic_DNA"/>
</dbReference>